<dbReference type="EMBL" id="CP111015">
    <property type="protein sequence ID" value="WAR02931.1"/>
    <property type="molecule type" value="Genomic_DNA"/>
</dbReference>
<keyword evidence="6" id="KW-0482">Metalloprotease</keyword>
<evidence type="ECO:0000256" key="5">
    <source>
        <dbReference type="ARBA" id="ARBA00022833"/>
    </source>
</evidence>
<evidence type="ECO:0000256" key="6">
    <source>
        <dbReference type="ARBA" id="ARBA00023049"/>
    </source>
</evidence>
<sequence length="373" mass="43757">MGISASSPARRYKTLIGDLEEDISSVEHKMYSLSQYVLDQNSDMLGKHRPELDMCIIDTWSAKNVHEEDNGSKKNDRADEKFILFQLMISEKPYFCSQTFTQWNTIYKFDQWWTPCCKKGTKIYIQPVESFPQFLTDFEIDLKHLGGSHDFFALLKRLLEAYFDGMTIDILPNVNFHDSKWKIKARFHHKTNSKQYHVTDFFPKLRSVKPADGYCILGLSWTDLYPTEKLNFVLGEAHFAFKSAIFCFGRCEPKIYDPETFKDIDEMDAKLLWRIIKVVSHETCHLFGLMHCWYFRCNMNESCSMAEAASQPLFLCPVCLRKLQHACGFDLINRYRRILVILQDIVSVFPSQEIEQSIQWLEKCLKFLLTDKL</sequence>
<evidence type="ECO:0000256" key="3">
    <source>
        <dbReference type="ARBA" id="ARBA00022723"/>
    </source>
</evidence>
<name>A0ABY7E1U5_MYAAR</name>
<gene>
    <name evidence="7" type="ORF">MAR_009489</name>
</gene>
<keyword evidence="5" id="KW-0862">Zinc</keyword>
<evidence type="ECO:0000256" key="4">
    <source>
        <dbReference type="ARBA" id="ARBA00022801"/>
    </source>
</evidence>
<keyword evidence="4" id="KW-0378">Hydrolase</keyword>
<keyword evidence="2" id="KW-0645">Protease</keyword>
<keyword evidence="8" id="KW-1185">Reference proteome</keyword>
<dbReference type="Gene3D" id="3.40.390.10">
    <property type="entry name" value="Collagenase (Catalytic Domain)"/>
    <property type="match status" value="1"/>
</dbReference>
<accession>A0ABY7E1U5</accession>
<keyword evidence="3" id="KW-0479">Metal-binding</keyword>
<dbReference type="PANTHER" id="PTHR15910">
    <property type="entry name" value="ARCHAEMETZINCIN"/>
    <property type="match status" value="1"/>
</dbReference>
<evidence type="ECO:0000256" key="1">
    <source>
        <dbReference type="ARBA" id="ARBA00001947"/>
    </source>
</evidence>
<evidence type="ECO:0000256" key="2">
    <source>
        <dbReference type="ARBA" id="ARBA00022670"/>
    </source>
</evidence>
<dbReference type="InterPro" id="IPR012962">
    <property type="entry name" value="Pept_M54_archaemetzincn"/>
</dbReference>
<comment type="cofactor">
    <cofactor evidence="1">
        <name>Zn(2+)</name>
        <dbReference type="ChEBI" id="CHEBI:29105"/>
    </cofactor>
</comment>
<protein>
    <submittedName>
        <fullName evidence="7">AMZ2-like protein</fullName>
    </submittedName>
</protein>
<dbReference type="SUPFAM" id="SSF55486">
    <property type="entry name" value="Metalloproteases ('zincins'), catalytic domain"/>
    <property type="match status" value="1"/>
</dbReference>
<dbReference type="CDD" id="cd11375">
    <property type="entry name" value="Peptidase_M54"/>
    <property type="match status" value="1"/>
</dbReference>
<evidence type="ECO:0000313" key="7">
    <source>
        <dbReference type="EMBL" id="WAR02931.1"/>
    </source>
</evidence>
<evidence type="ECO:0000313" key="8">
    <source>
        <dbReference type="Proteomes" id="UP001164746"/>
    </source>
</evidence>
<dbReference type="InterPro" id="IPR024079">
    <property type="entry name" value="MetalloPept_cat_dom_sf"/>
</dbReference>
<dbReference type="Proteomes" id="UP001164746">
    <property type="component" value="Chromosome 4"/>
</dbReference>
<dbReference type="PANTHER" id="PTHR15910:SF1">
    <property type="entry name" value="ARCHAEMETZINCIN-2"/>
    <property type="match status" value="1"/>
</dbReference>
<organism evidence="7 8">
    <name type="scientific">Mya arenaria</name>
    <name type="common">Soft-shell clam</name>
    <dbReference type="NCBI Taxonomy" id="6604"/>
    <lineage>
        <taxon>Eukaryota</taxon>
        <taxon>Metazoa</taxon>
        <taxon>Spiralia</taxon>
        <taxon>Lophotrochozoa</taxon>
        <taxon>Mollusca</taxon>
        <taxon>Bivalvia</taxon>
        <taxon>Autobranchia</taxon>
        <taxon>Heteroconchia</taxon>
        <taxon>Euheterodonta</taxon>
        <taxon>Imparidentia</taxon>
        <taxon>Neoheterodontei</taxon>
        <taxon>Myida</taxon>
        <taxon>Myoidea</taxon>
        <taxon>Myidae</taxon>
        <taxon>Mya</taxon>
    </lineage>
</organism>
<proteinExistence type="predicted"/>
<reference evidence="7" key="1">
    <citation type="submission" date="2022-11" db="EMBL/GenBank/DDBJ databases">
        <title>Centuries of genome instability and evolution in soft-shell clam transmissible cancer (bioRxiv).</title>
        <authorList>
            <person name="Hart S.F.M."/>
            <person name="Yonemitsu M.A."/>
            <person name="Giersch R.M."/>
            <person name="Beal B.F."/>
            <person name="Arriagada G."/>
            <person name="Davis B.W."/>
            <person name="Ostrander E.A."/>
            <person name="Goff S.P."/>
            <person name="Metzger M.J."/>
        </authorList>
    </citation>
    <scope>NUCLEOTIDE SEQUENCE</scope>
    <source>
        <strain evidence="7">MELC-2E11</strain>
        <tissue evidence="7">Siphon/mantle</tissue>
    </source>
</reference>
<dbReference type="Pfam" id="PF07998">
    <property type="entry name" value="Peptidase_M54"/>
    <property type="match status" value="1"/>
</dbReference>